<reference evidence="3" key="2">
    <citation type="submission" date="2020-09" db="EMBL/GenBank/DDBJ databases">
        <authorList>
            <person name="Sun Q."/>
            <person name="Zhou Y."/>
        </authorList>
    </citation>
    <scope>NUCLEOTIDE SEQUENCE</scope>
    <source>
        <strain evidence="3">CGMCC 1.12827</strain>
    </source>
</reference>
<feature type="compositionally biased region" description="Basic and acidic residues" evidence="1">
    <location>
        <begin position="7"/>
        <end position="22"/>
    </location>
</feature>
<comment type="caution">
    <text evidence="3">The sequence shown here is derived from an EMBL/GenBank/DDBJ whole genome shotgun (WGS) entry which is preliminary data.</text>
</comment>
<dbReference type="AlphaFoldDB" id="A0A916TBG3"/>
<proteinExistence type="predicted"/>
<feature type="region of interest" description="Disordered" evidence="1">
    <location>
        <begin position="1"/>
        <end position="30"/>
    </location>
</feature>
<dbReference type="InterPro" id="IPR035919">
    <property type="entry name" value="EAL_sf"/>
</dbReference>
<evidence type="ECO:0000256" key="1">
    <source>
        <dbReference type="SAM" id="MobiDB-lite"/>
    </source>
</evidence>
<keyword evidence="4" id="KW-1185">Reference proteome</keyword>
<feature type="domain" description="DICT" evidence="2">
    <location>
        <begin position="309"/>
        <end position="406"/>
    </location>
</feature>
<protein>
    <recommendedName>
        <fullName evidence="2">DICT domain-containing protein</fullName>
    </recommendedName>
</protein>
<evidence type="ECO:0000259" key="2">
    <source>
        <dbReference type="Pfam" id="PF10069"/>
    </source>
</evidence>
<dbReference type="SUPFAM" id="SSF141868">
    <property type="entry name" value="EAL domain-like"/>
    <property type="match status" value="1"/>
</dbReference>
<dbReference type="EMBL" id="BMGC01000019">
    <property type="protein sequence ID" value="GGB37323.1"/>
    <property type="molecule type" value="Genomic_DNA"/>
</dbReference>
<gene>
    <name evidence="3" type="ORF">GCM10011489_26460</name>
</gene>
<dbReference type="Pfam" id="PF10069">
    <property type="entry name" value="DICT"/>
    <property type="match status" value="1"/>
</dbReference>
<organism evidence="3 4">
    <name type="scientific">Gordonia jinhuaensis</name>
    <dbReference type="NCBI Taxonomy" id="1517702"/>
    <lineage>
        <taxon>Bacteria</taxon>
        <taxon>Bacillati</taxon>
        <taxon>Actinomycetota</taxon>
        <taxon>Actinomycetes</taxon>
        <taxon>Mycobacteriales</taxon>
        <taxon>Gordoniaceae</taxon>
        <taxon>Gordonia</taxon>
    </lineage>
</organism>
<name>A0A916TBG3_9ACTN</name>
<dbReference type="Gene3D" id="3.20.20.450">
    <property type="entry name" value="EAL domain"/>
    <property type="match status" value="1"/>
</dbReference>
<reference evidence="3" key="1">
    <citation type="journal article" date="2014" name="Int. J. Syst. Evol. Microbiol.">
        <title>Complete genome sequence of Corynebacterium casei LMG S-19264T (=DSM 44701T), isolated from a smear-ripened cheese.</title>
        <authorList>
            <consortium name="US DOE Joint Genome Institute (JGI-PGF)"/>
            <person name="Walter F."/>
            <person name="Albersmeier A."/>
            <person name="Kalinowski J."/>
            <person name="Ruckert C."/>
        </authorList>
    </citation>
    <scope>NUCLEOTIDE SEQUENCE</scope>
    <source>
        <strain evidence="3">CGMCC 1.12827</strain>
    </source>
</reference>
<evidence type="ECO:0000313" key="4">
    <source>
        <dbReference type="Proteomes" id="UP000621454"/>
    </source>
</evidence>
<sequence>MSVINPDETHEPDEFHEPDDPSRGTQSAAGGRRIPALANAGHHEPSIPAVDSTLLDSLDITPRFAPVVRLADRAVMAVSLEFAGPVGGGLSTAHDIRRAARLMEQQSALDERKWEYANGPAARAFARVLPLLVTYDLDAVSDPSEITAHAEAVAVAMVVPDAFNADLQRVVEQIAKARAAGHLICLGRLSDPDRSAMMLSVTEPDMILIGSEFLTGRTESGVGRLSHALGAFAERNPGVYLIADGVDDECTLVTARTIGATHAIGALFTSPTTVADIDCTHLAPLPERRVALDTGGHVTPFDLVGQRLPSRVGSKRALLAMSKSLEQHAMRDGATVVLGTFQRVENYTSRTARRWNNVAQAAGFVGVYGVGMSSMRDGDVRHAPLSGDDPLVREWTVVVVARISRRCCRRVTAARTPSARWSAHSTSCRPTIASWSPRRCT</sequence>
<dbReference type="InterPro" id="IPR019278">
    <property type="entry name" value="DICT_dom"/>
</dbReference>
<accession>A0A916TBG3</accession>
<dbReference type="Proteomes" id="UP000621454">
    <property type="component" value="Unassembled WGS sequence"/>
</dbReference>
<dbReference type="RefSeq" id="WP_188587057.1">
    <property type="nucleotide sequence ID" value="NZ_BMGC01000019.1"/>
</dbReference>
<evidence type="ECO:0000313" key="3">
    <source>
        <dbReference type="EMBL" id="GGB37323.1"/>
    </source>
</evidence>